<proteinExistence type="inferred from homology"/>
<dbReference type="PROSITE" id="PS51450">
    <property type="entry name" value="LRR"/>
    <property type="match status" value="1"/>
</dbReference>
<evidence type="ECO:0000256" key="3">
    <source>
        <dbReference type="ARBA" id="ARBA00004123"/>
    </source>
</evidence>
<feature type="domain" description="Endonuclease/exonuclease/phosphatase" evidence="24">
    <location>
        <begin position="454"/>
        <end position="764"/>
    </location>
</feature>
<dbReference type="PANTHER" id="PTHR12121">
    <property type="entry name" value="CARBON CATABOLITE REPRESSOR PROTEIN 4"/>
    <property type="match status" value="1"/>
</dbReference>
<evidence type="ECO:0000313" key="26">
    <source>
        <dbReference type="Proteomes" id="UP000095038"/>
    </source>
</evidence>
<keyword evidence="13" id="KW-0269">Exonuclease</keyword>
<dbReference type="GO" id="GO:0003723">
    <property type="term" value="F:RNA binding"/>
    <property type="evidence" value="ECO:0007669"/>
    <property type="project" value="UniProtKB-KW"/>
</dbReference>
<dbReference type="GO" id="GO:0000289">
    <property type="term" value="P:nuclear-transcribed mRNA poly(A) tail shortening"/>
    <property type="evidence" value="ECO:0007669"/>
    <property type="project" value="EnsemblFungi"/>
</dbReference>
<keyword evidence="18" id="KW-0539">Nucleus</keyword>
<evidence type="ECO:0000256" key="10">
    <source>
        <dbReference type="ARBA" id="ARBA00022723"/>
    </source>
</evidence>
<keyword evidence="9" id="KW-0540">Nuclease</keyword>
<dbReference type="InParanoid" id="A0A1D2VJ14"/>
<dbReference type="EC" id="3.1.13.4" evidence="6"/>
<evidence type="ECO:0000256" key="9">
    <source>
        <dbReference type="ARBA" id="ARBA00022722"/>
    </source>
</evidence>
<keyword evidence="17" id="KW-0804">Transcription</keyword>
<dbReference type="InterPro" id="IPR032675">
    <property type="entry name" value="LRR_dom_sf"/>
</dbReference>
<keyword evidence="11" id="KW-0677">Repeat</keyword>
<dbReference type="STRING" id="1344418.A0A1D2VJ14"/>
<evidence type="ECO:0000256" key="15">
    <source>
        <dbReference type="ARBA" id="ARBA00022884"/>
    </source>
</evidence>
<evidence type="ECO:0000256" key="21">
    <source>
        <dbReference type="ARBA" id="ARBA00031469"/>
    </source>
</evidence>
<dbReference type="Gene3D" id="3.60.10.10">
    <property type="entry name" value="Endonuclease/exonuclease/phosphatase"/>
    <property type="match status" value="1"/>
</dbReference>
<dbReference type="Pfam" id="PF12799">
    <property type="entry name" value="LRR_4"/>
    <property type="match status" value="1"/>
</dbReference>
<evidence type="ECO:0000313" key="25">
    <source>
        <dbReference type="EMBL" id="ODV61618.1"/>
    </source>
</evidence>
<dbReference type="Gene3D" id="3.80.10.10">
    <property type="entry name" value="Ribonuclease Inhibitor"/>
    <property type="match status" value="1"/>
</dbReference>
<feature type="compositionally biased region" description="Low complexity" evidence="23">
    <location>
        <begin position="108"/>
        <end position="119"/>
    </location>
</feature>
<keyword evidence="12" id="KW-0378">Hydrolase</keyword>
<reference evidence="26" key="1">
    <citation type="submission" date="2016-05" db="EMBL/GenBank/DDBJ databases">
        <title>Comparative genomics of biotechnologically important yeasts.</title>
        <authorList>
            <consortium name="DOE Joint Genome Institute"/>
            <person name="Riley R."/>
            <person name="Haridas S."/>
            <person name="Wolfe K.H."/>
            <person name="Lopes M.R."/>
            <person name="Hittinger C.T."/>
            <person name="Goker M."/>
            <person name="Salamov A."/>
            <person name="Wisecaver J."/>
            <person name="Long T.M."/>
            <person name="Aerts A.L."/>
            <person name="Barry K."/>
            <person name="Choi C."/>
            <person name="Clum A."/>
            <person name="Coughlan A.Y."/>
            <person name="Deshpande S."/>
            <person name="Douglass A.P."/>
            <person name="Hanson S.J."/>
            <person name="Klenk H.-P."/>
            <person name="Labutti K."/>
            <person name="Lapidus A."/>
            <person name="Lindquist E."/>
            <person name="Lipzen A."/>
            <person name="Meier-Kolthoff J.P."/>
            <person name="Ohm R.A."/>
            <person name="Otillar R.P."/>
            <person name="Pangilinan J."/>
            <person name="Peng Y."/>
            <person name="Rokas A."/>
            <person name="Rosa C.A."/>
            <person name="Scheuner C."/>
            <person name="Sibirny A.A."/>
            <person name="Slot J.C."/>
            <person name="Stielow J.B."/>
            <person name="Sun H."/>
            <person name="Kurtzman C.P."/>
            <person name="Blackwell M."/>
            <person name="Grigoriev I.V."/>
            <person name="Jeffries T.W."/>
        </authorList>
    </citation>
    <scope>NUCLEOTIDE SEQUENCE [LARGE SCALE GENOMIC DNA]</scope>
    <source>
        <strain evidence="26">DSM 1968</strain>
    </source>
</reference>
<dbReference type="PANTHER" id="PTHR12121:SF100">
    <property type="entry name" value="POLY(A)-SPECIFIC RIBONUCLEASE"/>
    <property type="match status" value="1"/>
</dbReference>
<dbReference type="InterPro" id="IPR036691">
    <property type="entry name" value="Endo/exonu/phosph_ase_sf"/>
</dbReference>
<dbReference type="GO" id="GO:0032968">
    <property type="term" value="P:positive regulation of transcription elongation by RNA polymerase II"/>
    <property type="evidence" value="ECO:0007669"/>
    <property type="project" value="EnsemblFungi"/>
</dbReference>
<dbReference type="InterPro" id="IPR001611">
    <property type="entry name" value="Leu-rich_rpt"/>
</dbReference>
<evidence type="ECO:0000256" key="7">
    <source>
        <dbReference type="ARBA" id="ARBA00022490"/>
    </source>
</evidence>
<dbReference type="InterPro" id="IPR003591">
    <property type="entry name" value="Leu-rich_rpt_typical-subtyp"/>
</dbReference>
<keyword evidence="26" id="KW-1185">Reference proteome</keyword>
<dbReference type="InterPro" id="IPR005135">
    <property type="entry name" value="Endo/exonuclease/phosphatase"/>
</dbReference>
<evidence type="ECO:0000256" key="4">
    <source>
        <dbReference type="ARBA" id="ARBA00004496"/>
    </source>
</evidence>
<dbReference type="Pfam" id="PF03372">
    <property type="entry name" value="Exo_endo_phos"/>
    <property type="match status" value="1"/>
</dbReference>
<keyword evidence="16" id="KW-0805">Transcription regulation</keyword>
<dbReference type="RefSeq" id="XP_020047925.1">
    <property type="nucleotide sequence ID" value="XM_020190467.1"/>
</dbReference>
<sequence length="795" mass="91696">MNITSKYQQVQGQQPINLQNRYISLQSNLSQQNQQQQQPQSANDLFLQHQRQQQINDSSIINNPLYQQQQLQQSQSQNQNQQLVISPNLYQLNSNINTPTNAQLLQQLQQQQQQQQQQQTPNSAINQNNPMANQLNNQLNGQLNGHDDITTTNNINQYSIQLEPSLAQSSYWQQQLSLVSQSRKSIAPHIYANTSLSNAITSSDMFRMINPSSLVDLTRDILDKQAEIEFTLKKQQSSNNNTTFVKSSHSLDDEEIVEKQRRMTSKKQPIDPNQSWFSLDFSGQGIYNLSATFFTNYNFLTKLFLNNNFLKSIPKEISNLKCLRVLDLSKNQLTSLPKELGLLFELRFLYLFDNKLTTLPAEFGNFYELEFLGVEGNPMDMGLVKILAEEGTKELIVYLRDKVLVLDPPAKRKWVKLNNDGEIAEEEDYDGEKEILPNMSKEDQDYENEFFSVLSYNTLCQHYATSSRYKYTPSWALDWDYRLEYLKKEILNLNSDIVCLQEVETNTFELFWVPLMEKHGYKSYFSCKTRFKTMAPASAKKVDGCAIFYKTRKFQLLDKSTIEFTSFVMSHNNFKKTDDIFNRFMNKDNVAIVVYLQHKFTGNNLILSNTHLHWDPNYNDVKAMQITALLDELQRSVKKYTNLSSKEAMNKTPIVICGDFNSQTNSAVYQLLSSGTVNKHKDLEGRDYGTFTNEGFTQPFNLRSTYDTIGELPFTNHSAGFIDVIDYIWYSTQTLNVKGLLGKIDEKYLENVIGLPNAHFPSDHIPLVAKYSFKKNLRNSSINSGNSGFNRSRKT</sequence>
<accession>A0A1D2VJ14</accession>
<comment type="similarity">
    <text evidence="5">Belongs to the CCR4/nocturin family.</text>
</comment>
<dbReference type="GO" id="GO:0004535">
    <property type="term" value="F:poly(A)-specific ribonuclease activity"/>
    <property type="evidence" value="ECO:0007669"/>
    <property type="project" value="UniProtKB-EC"/>
</dbReference>
<dbReference type="SMART" id="SM00369">
    <property type="entry name" value="LRR_TYP"/>
    <property type="match status" value="3"/>
</dbReference>
<dbReference type="GO" id="GO:0000932">
    <property type="term" value="C:P-body"/>
    <property type="evidence" value="ECO:0007669"/>
    <property type="project" value="EnsemblFungi"/>
</dbReference>
<evidence type="ECO:0000256" key="1">
    <source>
        <dbReference type="ARBA" id="ARBA00001663"/>
    </source>
</evidence>
<dbReference type="CDD" id="cd09097">
    <property type="entry name" value="Deadenylase_CCR4"/>
    <property type="match status" value="1"/>
</dbReference>
<dbReference type="OrthoDB" id="428734at2759"/>
<evidence type="ECO:0000256" key="19">
    <source>
        <dbReference type="ARBA" id="ARBA00023475"/>
    </source>
</evidence>
<comment type="cofactor">
    <cofactor evidence="2">
        <name>Mg(2+)</name>
        <dbReference type="ChEBI" id="CHEBI:18420"/>
    </cofactor>
</comment>
<evidence type="ECO:0000256" key="23">
    <source>
        <dbReference type="SAM" id="MobiDB-lite"/>
    </source>
</evidence>
<dbReference type="InterPro" id="IPR050410">
    <property type="entry name" value="CCR4/nocturin_mRNA_transcr"/>
</dbReference>
<evidence type="ECO:0000256" key="17">
    <source>
        <dbReference type="ARBA" id="ARBA00023163"/>
    </source>
</evidence>
<dbReference type="AlphaFoldDB" id="A0A1D2VJ14"/>
<keyword evidence="14" id="KW-0460">Magnesium</keyword>
<evidence type="ECO:0000256" key="13">
    <source>
        <dbReference type="ARBA" id="ARBA00022839"/>
    </source>
</evidence>
<evidence type="ECO:0000256" key="2">
    <source>
        <dbReference type="ARBA" id="ARBA00001946"/>
    </source>
</evidence>
<evidence type="ECO:0000256" key="16">
    <source>
        <dbReference type="ARBA" id="ARBA00023015"/>
    </source>
</evidence>
<dbReference type="FunCoup" id="A0A1D2VJ14">
    <property type="interactions" value="457"/>
</dbReference>
<feature type="region of interest" description="Disordered" evidence="23">
    <location>
        <begin position="108"/>
        <end position="150"/>
    </location>
</feature>
<dbReference type="SUPFAM" id="SSF56219">
    <property type="entry name" value="DNase I-like"/>
    <property type="match status" value="1"/>
</dbReference>
<dbReference type="Proteomes" id="UP000095038">
    <property type="component" value="Unassembled WGS sequence"/>
</dbReference>
<evidence type="ECO:0000256" key="5">
    <source>
        <dbReference type="ARBA" id="ARBA00010774"/>
    </source>
</evidence>
<feature type="compositionally biased region" description="Low complexity" evidence="23">
    <location>
        <begin position="126"/>
        <end position="144"/>
    </location>
</feature>
<evidence type="ECO:0000259" key="24">
    <source>
        <dbReference type="Pfam" id="PF03372"/>
    </source>
</evidence>
<dbReference type="GO" id="GO:0046872">
    <property type="term" value="F:metal ion binding"/>
    <property type="evidence" value="ECO:0007669"/>
    <property type="project" value="UniProtKB-KW"/>
</dbReference>
<dbReference type="EMBL" id="KV454479">
    <property type="protein sequence ID" value="ODV61618.1"/>
    <property type="molecule type" value="Genomic_DNA"/>
</dbReference>
<keyword evidence="7" id="KW-0963">Cytoplasm</keyword>
<evidence type="ECO:0000256" key="22">
    <source>
        <dbReference type="ARBA" id="ARBA00033317"/>
    </source>
</evidence>
<keyword evidence="15" id="KW-0694">RNA-binding</keyword>
<evidence type="ECO:0000256" key="12">
    <source>
        <dbReference type="ARBA" id="ARBA00022801"/>
    </source>
</evidence>
<dbReference type="GeneID" id="30964103"/>
<dbReference type="GO" id="GO:0030015">
    <property type="term" value="C:CCR4-NOT core complex"/>
    <property type="evidence" value="ECO:0007669"/>
    <property type="project" value="EnsemblFungi"/>
</dbReference>
<name>A0A1D2VJ14_9ASCO</name>
<keyword evidence="10" id="KW-0479">Metal-binding</keyword>
<dbReference type="SUPFAM" id="SSF52058">
    <property type="entry name" value="L domain-like"/>
    <property type="match status" value="1"/>
</dbReference>
<dbReference type="GO" id="GO:0000076">
    <property type="term" value="P:DNA replication checkpoint signaling"/>
    <property type="evidence" value="ECO:0007669"/>
    <property type="project" value="EnsemblFungi"/>
</dbReference>
<evidence type="ECO:0000256" key="6">
    <source>
        <dbReference type="ARBA" id="ARBA00012161"/>
    </source>
</evidence>
<organism evidence="25 26">
    <name type="scientific">Ascoidea rubescens DSM 1968</name>
    <dbReference type="NCBI Taxonomy" id="1344418"/>
    <lineage>
        <taxon>Eukaryota</taxon>
        <taxon>Fungi</taxon>
        <taxon>Dikarya</taxon>
        <taxon>Ascomycota</taxon>
        <taxon>Saccharomycotina</taxon>
        <taxon>Saccharomycetes</taxon>
        <taxon>Ascoideaceae</taxon>
        <taxon>Ascoidea</taxon>
    </lineage>
</organism>
<evidence type="ECO:0000256" key="14">
    <source>
        <dbReference type="ARBA" id="ARBA00022842"/>
    </source>
</evidence>
<gene>
    <name evidence="25" type="ORF">ASCRUDRAFT_33819</name>
</gene>
<dbReference type="GO" id="GO:0007089">
    <property type="term" value="P:traversing start control point of mitotic cell cycle"/>
    <property type="evidence" value="ECO:0007669"/>
    <property type="project" value="EnsemblFungi"/>
</dbReference>
<dbReference type="InterPro" id="IPR025875">
    <property type="entry name" value="Leu-rich_rpt_4"/>
</dbReference>
<comment type="subcellular location">
    <subcellularLocation>
        <location evidence="4">Cytoplasm</location>
    </subcellularLocation>
    <subcellularLocation>
        <location evidence="3">Nucleus</location>
    </subcellularLocation>
</comment>
<dbReference type="GO" id="GO:0006260">
    <property type="term" value="P:DNA replication"/>
    <property type="evidence" value="ECO:0007669"/>
    <property type="project" value="EnsemblFungi"/>
</dbReference>
<evidence type="ECO:0000256" key="11">
    <source>
        <dbReference type="ARBA" id="ARBA00022737"/>
    </source>
</evidence>
<evidence type="ECO:0000256" key="18">
    <source>
        <dbReference type="ARBA" id="ARBA00023242"/>
    </source>
</evidence>
<evidence type="ECO:0000256" key="20">
    <source>
        <dbReference type="ARBA" id="ARBA00030493"/>
    </source>
</evidence>
<dbReference type="GO" id="GO:0006368">
    <property type="term" value="P:transcription elongation by RNA polymerase II"/>
    <property type="evidence" value="ECO:0007669"/>
    <property type="project" value="EnsemblFungi"/>
</dbReference>
<comment type="catalytic activity">
    <reaction evidence="1">
        <text>Exonucleolytic cleavage of poly(A) to 5'-AMP.</text>
        <dbReference type="EC" id="3.1.13.4"/>
    </reaction>
</comment>
<protein>
    <recommendedName>
        <fullName evidence="19">CCR4-Not complex 3'-5'-exoribonuclease subunit Ccr4</fullName>
        <ecNumber evidence="6">3.1.13.4</ecNumber>
    </recommendedName>
    <alternativeName>
        <fullName evidence="20">Carbon catabolite repressor protein 4</fullName>
    </alternativeName>
    <alternativeName>
        <fullName evidence="21">Cytoplasmic deadenylase</fullName>
    </alternativeName>
    <alternativeName>
        <fullName evidence="22">Glucose-repressible alcohol dehydrogenase transcriptional effector</fullName>
    </alternativeName>
</protein>
<dbReference type="GO" id="GO:0016593">
    <property type="term" value="C:Cdc73/Paf1 complex"/>
    <property type="evidence" value="ECO:0007669"/>
    <property type="project" value="EnsemblFungi"/>
</dbReference>
<evidence type="ECO:0000256" key="8">
    <source>
        <dbReference type="ARBA" id="ARBA00022614"/>
    </source>
</evidence>
<keyword evidence="8" id="KW-0433">Leucine-rich repeat</keyword>